<dbReference type="Proteomes" id="UP001169027">
    <property type="component" value="Unassembled WGS sequence"/>
</dbReference>
<name>A0ABT8S634_9BURK</name>
<sequence length="83" mass="9325">MNNSTLHPYQAFAYRGRSFLCGAQARANGTFQPVVFCVGPAPGRQTELPRDTDAYATESEALRHAEQQAMRWVEDHEDVRGLE</sequence>
<evidence type="ECO:0000313" key="1">
    <source>
        <dbReference type="EMBL" id="MDO1532851.1"/>
    </source>
</evidence>
<dbReference type="EMBL" id="JAUKVY010000006">
    <property type="protein sequence ID" value="MDO1532851.1"/>
    <property type="molecule type" value="Genomic_DNA"/>
</dbReference>
<organism evidence="1 2">
    <name type="scientific">Variovorax ginsengisoli</name>
    <dbReference type="NCBI Taxonomy" id="363844"/>
    <lineage>
        <taxon>Bacteria</taxon>
        <taxon>Pseudomonadati</taxon>
        <taxon>Pseudomonadota</taxon>
        <taxon>Betaproteobacteria</taxon>
        <taxon>Burkholderiales</taxon>
        <taxon>Comamonadaceae</taxon>
        <taxon>Variovorax</taxon>
    </lineage>
</organism>
<comment type="caution">
    <text evidence="1">The sequence shown here is derived from an EMBL/GenBank/DDBJ whole genome shotgun (WGS) entry which is preliminary data.</text>
</comment>
<accession>A0ABT8S634</accession>
<proteinExistence type="predicted"/>
<evidence type="ECO:0000313" key="2">
    <source>
        <dbReference type="Proteomes" id="UP001169027"/>
    </source>
</evidence>
<protein>
    <submittedName>
        <fullName evidence="1">Uncharacterized protein</fullName>
    </submittedName>
</protein>
<dbReference type="RefSeq" id="WP_301808153.1">
    <property type="nucleotide sequence ID" value="NZ_JAUJZH010000006.1"/>
</dbReference>
<gene>
    <name evidence="1" type="ORF">Q2T77_11185</name>
</gene>
<keyword evidence="2" id="KW-1185">Reference proteome</keyword>
<reference evidence="1" key="1">
    <citation type="submission" date="2023-06" db="EMBL/GenBank/DDBJ databases">
        <authorList>
            <person name="Jiang Y."/>
            <person name="Liu Q."/>
        </authorList>
    </citation>
    <scope>NUCLEOTIDE SEQUENCE</scope>
    <source>
        <strain evidence="1">CGMCC 1.12090</strain>
    </source>
</reference>